<dbReference type="InterPro" id="IPR001387">
    <property type="entry name" value="Cro/C1-type_HTH"/>
</dbReference>
<proteinExistence type="predicted"/>
<dbReference type="InterPro" id="IPR010982">
    <property type="entry name" value="Lambda_DNA-bd_dom_sf"/>
</dbReference>
<evidence type="ECO:0000259" key="1">
    <source>
        <dbReference type="PROSITE" id="PS50943"/>
    </source>
</evidence>
<dbReference type="SUPFAM" id="SSF47413">
    <property type="entry name" value="lambda repressor-like DNA-binding domains"/>
    <property type="match status" value="1"/>
</dbReference>
<reference evidence="3" key="1">
    <citation type="submission" date="2016-10" db="EMBL/GenBank/DDBJ databases">
        <authorList>
            <person name="Varghese N."/>
            <person name="Submissions S."/>
        </authorList>
    </citation>
    <scope>NUCLEOTIDE SEQUENCE [LARGE SCALE GENOMIC DNA]</scope>
    <source>
        <strain evidence="3">P18</strain>
    </source>
</reference>
<evidence type="ECO:0000313" key="3">
    <source>
        <dbReference type="Proteomes" id="UP000182624"/>
    </source>
</evidence>
<sequence>MNKEKSFKRTELVPGLADAASAKESQGGCADYLWSYSAIEAFDEFEDRMSGIDEEATRERVCALLKERGLTDRVLSEKIGISRQAVNKWRHKKNFVDIENLYILSGILRMKIDDLLVPRKRSQERAVLIETNGNIGDLSNLRLKRLKRYYVLIMEMMGRKMPRDASQAS</sequence>
<gene>
    <name evidence="2" type="ORF">SAMN04487928_14046</name>
</gene>
<evidence type="ECO:0000313" key="2">
    <source>
        <dbReference type="EMBL" id="SFQ39170.1"/>
    </source>
</evidence>
<feature type="domain" description="HTH cro/C1-type" evidence="1">
    <location>
        <begin position="63"/>
        <end position="115"/>
    </location>
</feature>
<keyword evidence="3" id="KW-1185">Reference proteome</keyword>
<dbReference type="Proteomes" id="UP000182624">
    <property type="component" value="Unassembled WGS sequence"/>
</dbReference>
<name>A0A1I5Y4Z3_9FIRM</name>
<dbReference type="Pfam" id="PF13443">
    <property type="entry name" value="HTH_26"/>
    <property type="match status" value="1"/>
</dbReference>
<dbReference type="Gene3D" id="1.10.260.40">
    <property type="entry name" value="lambda repressor-like DNA-binding domains"/>
    <property type="match status" value="1"/>
</dbReference>
<dbReference type="EMBL" id="FOXO01000040">
    <property type="protein sequence ID" value="SFQ39170.1"/>
    <property type="molecule type" value="Genomic_DNA"/>
</dbReference>
<keyword evidence="2" id="KW-0238">DNA-binding</keyword>
<protein>
    <submittedName>
        <fullName evidence="2">Cro/C1-type HTH DNA-binding domain-containing protein</fullName>
    </submittedName>
</protein>
<dbReference type="RefSeq" id="WP_074891699.1">
    <property type="nucleotide sequence ID" value="NZ_FOXO01000040.1"/>
</dbReference>
<organism evidence="2 3">
    <name type="scientific">Butyrivibrio proteoclasticus</name>
    <dbReference type="NCBI Taxonomy" id="43305"/>
    <lineage>
        <taxon>Bacteria</taxon>
        <taxon>Bacillati</taxon>
        <taxon>Bacillota</taxon>
        <taxon>Clostridia</taxon>
        <taxon>Lachnospirales</taxon>
        <taxon>Lachnospiraceae</taxon>
        <taxon>Butyrivibrio</taxon>
    </lineage>
</organism>
<dbReference type="AlphaFoldDB" id="A0A1I5Y4Z3"/>
<dbReference type="CDD" id="cd00093">
    <property type="entry name" value="HTH_XRE"/>
    <property type="match status" value="1"/>
</dbReference>
<accession>A0A1I5Y4Z3</accession>
<dbReference type="PROSITE" id="PS50943">
    <property type="entry name" value="HTH_CROC1"/>
    <property type="match status" value="1"/>
</dbReference>
<dbReference type="GO" id="GO:0003677">
    <property type="term" value="F:DNA binding"/>
    <property type="evidence" value="ECO:0007669"/>
    <property type="project" value="UniProtKB-KW"/>
</dbReference>
<dbReference type="SMART" id="SM00530">
    <property type="entry name" value="HTH_XRE"/>
    <property type="match status" value="1"/>
</dbReference>